<keyword evidence="4" id="KW-1185">Reference proteome</keyword>
<dbReference type="AlphaFoldDB" id="A0A0C1BWA5"/>
<evidence type="ECO:0000259" key="2">
    <source>
        <dbReference type="Pfam" id="PF07110"/>
    </source>
</evidence>
<evidence type="ECO:0000313" key="3">
    <source>
        <dbReference type="EMBL" id="KIA75826.1"/>
    </source>
</evidence>
<gene>
    <name evidence="3" type="ORF">HK57_00353</name>
</gene>
<proteinExistence type="inferred from homology"/>
<evidence type="ECO:0000313" key="4">
    <source>
        <dbReference type="Proteomes" id="UP000053475"/>
    </source>
</evidence>
<dbReference type="InterPro" id="IPR011008">
    <property type="entry name" value="Dimeric_a/b-barrel"/>
</dbReference>
<name>A0A0C1BWA5_ASPUT</name>
<dbReference type="SUPFAM" id="SSF54909">
    <property type="entry name" value="Dimeric alpha+beta barrel"/>
    <property type="match status" value="1"/>
</dbReference>
<evidence type="ECO:0000256" key="1">
    <source>
        <dbReference type="ARBA" id="ARBA00005986"/>
    </source>
</evidence>
<dbReference type="InterPro" id="IPR009799">
    <property type="entry name" value="EthD_dom"/>
</dbReference>
<organism evidence="3 4">
    <name type="scientific">Aspergillus ustus</name>
    <dbReference type="NCBI Taxonomy" id="40382"/>
    <lineage>
        <taxon>Eukaryota</taxon>
        <taxon>Fungi</taxon>
        <taxon>Dikarya</taxon>
        <taxon>Ascomycota</taxon>
        <taxon>Pezizomycotina</taxon>
        <taxon>Eurotiomycetes</taxon>
        <taxon>Eurotiomycetidae</taxon>
        <taxon>Eurotiales</taxon>
        <taxon>Aspergillaceae</taxon>
        <taxon>Aspergillus</taxon>
        <taxon>Aspergillus subgen. Nidulantes</taxon>
    </lineage>
</organism>
<dbReference type="Pfam" id="PF07110">
    <property type="entry name" value="EthD"/>
    <property type="match status" value="1"/>
</dbReference>
<sequence>MASSKDQMLCLNILGYKKDGITTGEYRDYMVNVHAKIVRQLMAKYGITQWSMSHPTDESPALMGKLFDPQFSNIASYDCCVSIVFPDIDCFVRMKADPFFKENVGPDHEKFADTKRSQMMIGYWTPVMKDGQLVEHSP</sequence>
<comment type="similarity">
    <text evidence="1">Belongs to the tpcK family.</text>
</comment>
<dbReference type="EMBL" id="JOMC01000033">
    <property type="protein sequence ID" value="KIA75826.1"/>
    <property type="molecule type" value="Genomic_DNA"/>
</dbReference>
<accession>A0A0C1BWA5</accession>
<feature type="domain" description="EthD" evidence="2">
    <location>
        <begin position="18"/>
        <end position="114"/>
    </location>
</feature>
<protein>
    <recommendedName>
        <fullName evidence="2">EthD domain-containing protein</fullName>
    </recommendedName>
</protein>
<dbReference type="GO" id="GO:0016491">
    <property type="term" value="F:oxidoreductase activity"/>
    <property type="evidence" value="ECO:0007669"/>
    <property type="project" value="InterPro"/>
</dbReference>
<reference evidence="3 4" key="1">
    <citation type="submission" date="2014-11" db="EMBL/GenBank/DDBJ databases">
        <title>Genomics derived discovery of secondary metabolites biosynthetic gene clusters in Aspergillus ustus.</title>
        <authorList>
            <person name="Pi B."/>
            <person name="Dai F."/>
            <person name="Song X."/>
            <person name="Zhu C."/>
            <person name="Li H."/>
            <person name="Yu D."/>
        </authorList>
    </citation>
    <scope>NUCLEOTIDE SEQUENCE [LARGE SCALE GENOMIC DNA]</scope>
    <source>
        <strain evidence="3 4">3.3904</strain>
    </source>
</reference>
<dbReference type="Proteomes" id="UP000053475">
    <property type="component" value="Unassembled WGS sequence"/>
</dbReference>
<dbReference type="Gene3D" id="3.30.70.100">
    <property type="match status" value="1"/>
</dbReference>
<comment type="caution">
    <text evidence="3">The sequence shown here is derived from an EMBL/GenBank/DDBJ whole genome shotgun (WGS) entry which is preliminary data.</text>
</comment>